<comment type="caution">
    <text evidence="2">The sequence shown here is derived from an EMBL/GenBank/DDBJ whole genome shotgun (WGS) entry which is preliminary data.</text>
</comment>
<name>A0A4T3EX97_9SPHN</name>
<gene>
    <name evidence="2" type="ORF">E5222_15300</name>
</gene>
<reference evidence="2 3" key="1">
    <citation type="submission" date="2019-04" db="EMBL/GenBank/DDBJ databases">
        <title>Altererythrobacter aquimixticola sp. nov., isolated from sediment of junction between the ocean and a freshwater spring.</title>
        <authorList>
            <person name="Yoon J.-H."/>
        </authorList>
    </citation>
    <scope>NUCLEOTIDE SEQUENCE [LARGE SCALE GENOMIC DNA]</scope>
    <source>
        <strain evidence="2 3">SSKS-13</strain>
    </source>
</reference>
<keyword evidence="1" id="KW-1133">Transmembrane helix</keyword>
<keyword evidence="3" id="KW-1185">Reference proteome</keyword>
<feature type="transmembrane region" description="Helical" evidence="1">
    <location>
        <begin position="77"/>
        <end position="95"/>
    </location>
</feature>
<accession>A0A4T3EX97</accession>
<feature type="transmembrane region" description="Helical" evidence="1">
    <location>
        <begin position="101"/>
        <end position="122"/>
    </location>
</feature>
<evidence type="ECO:0000256" key="1">
    <source>
        <dbReference type="SAM" id="Phobius"/>
    </source>
</evidence>
<feature type="transmembrane region" description="Helical" evidence="1">
    <location>
        <begin position="12"/>
        <end position="31"/>
    </location>
</feature>
<keyword evidence="1" id="KW-0812">Transmembrane</keyword>
<evidence type="ECO:0000313" key="3">
    <source>
        <dbReference type="Proteomes" id="UP000309389"/>
    </source>
</evidence>
<dbReference type="RefSeq" id="WP_136694662.1">
    <property type="nucleotide sequence ID" value="NZ_SSHH01000004.1"/>
</dbReference>
<proteinExistence type="predicted"/>
<keyword evidence="1" id="KW-0472">Membrane</keyword>
<dbReference type="Proteomes" id="UP000309389">
    <property type="component" value="Unassembled WGS sequence"/>
</dbReference>
<dbReference type="AlphaFoldDB" id="A0A4T3EX97"/>
<dbReference type="EMBL" id="SSHH01000004">
    <property type="protein sequence ID" value="TIX49088.1"/>
    <property type="molecule type" value="Genomic_DNA"/>
</dbReference>
<feature type="transmembrane region" description="Helical" evidence="1">
    <location>
        <begin position="51"/>
        <end position="70"/>
    </location>
</feature>
<organism evidence="2 3">
    <name type="scientific">Alteraurantiacibacter aquimixticola</name>
    <dbReference type="NCBI Taxonomy" id="2489173"/>
    <lineage>
        <taxon>Bacteria</taxon>
        <taxon>Pseudomonadati</taxon>
        <taxon>Pseudomonadota</taxon>
        <taxon>Alphaproteobacteria</taxon>
        <taxon>Sphingomonadales</taxon>
        <taxon>Erythrobacteraceae</taxon>
        <taxon>Alteraurantiacibacter</taxon>
    </lineage>
</organism>
<evidence type="ECO:0008006" key="4">
    <source>
        <dbReference type="Google" id="ProtNLM"/>
    </source>
</evidence>
<dbReference type="OrthoDB" id="7509246at2"/>
<sequence length="136" mass="14641">MRPDSIRNFDRLYLGAVALSMVSFVLTYSQVTAMLEAELAGSGAEDIGGTALIIGIGIGTLISLGLWYLVSRMRIEFIKWILILLLVYSLAGVPQSLEMGFGLSTALGLVGLAMQAGAIWFLGRPDAKAWFAEKRG</sequence>
<protein>
    <recommendedName>
        <fullName evidence="4">DUF2127 domain-containing protein</fullName>
    </recommendedName>
</protein>
<evidence type="ECO:0000313" key="2">
    <source>
        <dbReference type="EMBL" id="TIX49088.1"/>
    </source>
</evidence>